<dbReference type="EMBL" id="CP087977">
    <property type="protein sequence ID" value="UUZ44384.1"/>
    <property type="molecule type" value="Genomic_DNA"/>
</dbReference>
<evidence type="ECO:0000313" key="2">
    <source>
        <dbReference type="Proteomes" id="UP001059663"/>
    </source>
</evidence>
<proteinExistence type="predicted"/>
<protein>
    <submittedName>
        <fullName evidence="1">Uncharacterized protein</fullName>
    </submittedName>
</protein>
<reference evidence="1" key="1">
    <citation type="submission" date="2021-11" db="EMBL/GenBank/DDBJ databases">
        <title>Study of the species diversity of bacterial strains isolated from a unique natural object - Shulgan-Tash cave (Bashkiria).</title>
        <authorList>
            <person name="Sazanova A.L."/>
            <person name="Chirak E.R."/>
            <person name="Safronova V.I."/>
        </authorList>
    </citation>
    <scope>NUCLEOTIDE SEQUENCE</scope>
    <source>
        <strain evidence="1">P1</strain>
    </source>
</reference>
<accession>A0AC61U302</accession>
<evidence type="ECO:0000313" key="1">
    <source>
        <dbReference type="EMBL" id="UUZ44384.1"/>
    </source>
</evidence>
<organism evidence="1 2">
    <name type="scientific">Janibacter limosus</name>
    <dbReference type="NCBI Taxonomy" id="53458"/>
    <lineage>
        <taxon>Bacteria</taxon>
        <taxon>Bacillati</taxon>
        <taxon>Actinomycetota</taxon>
        <taxon>Actinomycetes</taxon>
        <taxon>Micrococcales</taxon>
        <taxon>Intrasporangiaceae</taxon>
        <taxon>Janibacter</taxon>
    </lineage>
</organism>
<name>A0AC61U302_9MICO</name>
<dbReference type="Proteomes" id="UP001059663">
    <property type="component" value="Chromosome"/>
</dbReference>
<sequence length="111" mass="11707">MSERGPPSAVPTPYSEPSPRAGVGPDDEDVERAVDVVGPHRGPVRDVDARDVAVELDGDPDTRRHAERGDDAGDLQGPPAHARPRLSRCVRRALRVPSCADAASAGIAWVA</sequence>
<gene>
    <name evidence="1" type="ORF">LP422_18395</name>
</gene>